<evidence type="ECO:0000256" key="2">
    <source>
        <dbReference type="ARBA" id="ARBA00022475"/>
    </source>
</evidence>
<feature type="transmembrane region" description="Helical" evidence="9">
    <location>
        <begin position="16"/>
        <end position="41"/>
    </location>
</feature>
<dbReference type="AlphaFoldDB" id="A0A0N4VRC3"/>
<evidence type="ECO:0000256" key="8">
    <source>
        <dbReference type="ARBA" id="ARBA00023224"/>
    </source>
</evidence>
<dbReference type="InterPro" id="IPR017452">
    <property type="entry name" value="GPCR_Rhodpsn_7TM"/>
</dbReference>
<organism evidence="13">
    <name type="scientific">Enterobius vermicularis</name>
    <name type="common">Human pinworm</name>
    <dbReference type="NCBI Taxonomy" id="51028"/>
    <lineage>
        <taxon>Eukaryota</taxon>
        <taxon>Metazoa</taxon>
        <taxon>Ecdysozoa</taxon>
        <taxon>Nematoda</taxon>
        <taxon>Chromadorea</taxon>
        <taxon>Rhabditida</taxon>
        <taxon>Spirurina</taxon>
        <taxon>Oxyuridomorpha</taxon>
        <taxon>Oxyuroidea</taxon>
        <taxon>Oxyuridae</taxon>
        <taxon>Enterobius</taxon>
    </lineage>
</organism>
<evidence type="ECO:0000256" key="3">
    <source>
        <dbReference type="ARBA" id="ARBA00022692"/>
    </source>
</evidence>
<dbReference type="GO" id="GO:0043005">
    <property type="term" value="C:neuron projection"/>
    <property type="evidence" value="ECO:0007669"/>
    <property type="project" value="TreeGrafter"/>
</dbReference>
<dbReference type="GO" id="GO:0042277">
    <property type="term" value="F:peptide binding"/>
    <property type="evidence" value="ECO:0007669"/>
    <property type="project" value="TreeGrafter"/>
</dbReference>
<dbReference type="SUPFAM" id="SSF81321">
    <property type="entry name" value="Family A G protein-coupled receptor-like"/>
    <property type="match status" value="1"/>
</dbReference>
<dbReference type="Gene3D" id="1.20.1070.10">
    <property type="entry name" value="Rhodopsin 7-helix transmembrane proteins"/>
    <property type="match status" value="1"/>
</dbReference>
<keyword evidence="12" id="KW-1185">Reference proteome</keyword>
<evidence type="ECO:0000256" key="4">
    <source>
        <dbReference type="ARBA" id="ARBA00022989"/>
    </source>
</evidence>
<proteinExistence type="predicted"/>
<reference evidence="13" key="1">
    <citation type="submission" date="2017-02" db="UniProtKB">
        <authorList>
            <consortium name="WormBaseParasite"/>
        </authorList>
    </citation>
    <scope>IDENTIFICATION</scope>
</reference>
<evidence type="ECO:0000256" key="6">
    <source>
        <dbReference type="ARBA" id="ARBA00023136"/>
    </source>
</evidence>
<dbReference type="STRING" id="51028.A0A0N4VRC3"/>
<dbReference type="PANTHER" id="PTHR24229">
    <property type="entry name" value="NEUROPEPTIDES RECEPTOR"/>
    <property type="match status" value="1"/>
</dbReference>
<gene>
    <name evidence="11" type="ORF">EVEC_LOCUS12719</name>
</gene>
<dbReference type="WBParaSite" id="EVEC_0001358801-mRNA-1">
    <property type="protein sequence ID" value="EVEC_0001358801-mRNA-1"/>
    <property type="gene ID" value="EVEC_0001358801"/>
</dbReference>
<comment type="subcellular location">
    <subcellularLocation>
        <location evidence="1">Cell membrane</location>
        <topology evidence="1">Multi-pass membrane protein</topology>
    </subcellularLocation>
</comment>
<evidence type="ECO:0000313" key="13">
    <source>
        <dbReference type="WBParaSite" id="EVEC_0001358801-mRNA-1"/>
    </source>
</evidence>
<feature type="transmembrane region" description="Helical" evidence="9">
    <location>
        <begin position="195"/>
        <end position="217"/>
    </location>
</feature>
<feature type="transmembrane region" description="Helical" evidence="9">
    <location>
        <begin position="139"/>
        <end position="161"/>
    </location>
</feature>
<accession>A0A0N4VRC3</accession>
<evidence type="ECO:0000313" key="11">
    <source>
        <dbReference type="EMBL" id="VDD97968.1"/>
    </source>
</evidence>
<dbReference type="GO" id="GO:0005886">
    <property type="term" value="C:plasma membrane"/>
    <property type="evidence" value="ECO:0007669"/>
    <property type="project" value="UniProtKB-SubCell"/>
</dbReference>
<name>A0A0N4VRC3_ENTVE</name>
<dbReference type="OrthoDB" id="6076970at2759"/>
<dbReference type="PROSITE" id="PS50262">
    <property type="entry name" value="G_PROTEIN_RECEP_F1_2"/>
    <property type="match status" value="1"/>
</dbReference>
<reference evidence="11 12" key="2">
    <citation type="submission" date="2018-10" db="EMBL/GenBank/DDBJ databases">
        <authorList>
            <consortium name="Pathogen Informatics"/>
        </authorList>
    </citation>
    <scope>NUCLEOTIDE SEQUENCE [LARGE SCALE GENOMIC DNA]</scope>
</reference>
<evidence type="ECO:0000256" key="5">
    <source>
        <dbReference type="ARBA" id="ARBA00023040"/>
    </source>
</evidence>
<evidence type="ECO:0000256" key="1">
    <source>
        <dbReference type="ARBA" id="ARBA00004651"/>
    </source>
</evidence>
<dbReference type="PANTHER" id="PTHR24229:SF40">
    <property type="entry name" value="ALLATOSTATIN C RECEPTOR 1-RELATED"/>
    <property type="match status" value="1"/>
</dbReference>
<keyword evidence="2" id="KW-1003">Cell membrane</keyword>
<evidence type="ECO:0000256" key="9">
    <source>
        <dbReference type="SAM" id="Phobius"/>
    </source>
</evidence>
<dbReference type="GO" id="GO:0004930">
    <property type="term" value="F:G protein-coupled receptor activity"/>
    <property type="evidence" value="ECO:0007669"/>
    <property type="project" value="UniProtKB-KW"/>
</dbReference>
<feature type="transmembrane region" description="Helical" evidence="9">
    <location>
        <begin position="53"/>
        <end position="75"/>
    </location>
</feature>
<sequence length="238" mass="27182">MVCKWDLEVGYRQTLAYAYIIVDCAGFFSNIWVLQVVWPLLFSKSFRIPKSIMFYIVVLCFSDLCTMIGLIFVILDMIRGMWIFGEIACDVYLLVEACNKFFPPFIVVLISRTCYKTVCQDAIERKKASSMNVSGSNTFAVFQTAIALAIVLAIVLPHLLYSGTLDIIVAHDNITMTATYLLRCSFLPPPVAEMFFDIISFIVSYFIPLIGTIYYFVSVPLFLKKRAENSIAWSRYKF</sequence>
<dbReference type="Proteomes" id="UP000274131">
    <property type="component" value="Unassembled WGS sequence"/>
</dbReference>
<feature type="domain" description="G-protein coupled receptors family 1 profile" evidence="10">
    <location>
        <begin position="29"/>
        <end position="238"/>
    </location>
</feature>
<keyword evidence="4 9" id="KW-1133">Transmembrane helix</keyword>
<keyword evidence="6 9" id="KW-0472">Membrane</keyword>
<keyword evidence="7" id="KW-0675">Receptor</keyword>
<evidence type="ECO:0000256" key="7">
    <source>
        <dbReference type="ARBA" id="ARBA00023170"/>
    </source>
</evidence>
<keyword evidence="3 9" id="KW-0812">Transmembrane</keyword>
<keyword evidence="8" id="KW-0807">Transducer</keyword>
<protein>
    <submittedName>
        <fullName evidence="13">G_PROTEIN_RECEP_F1_2 domain-containing protein</fullName>
    </submittedName>
</protein>
<keyword evidence="5" id="KW-0297">G-protein coupled receptor</keyword>
<dbReference type="EMBL" id="UXUI01016263">
    <property type="protein sequence ID" value="VDD97968.1"/>
    <property type="molecule type" value="Genomic_DNA"/>
</dbReference>
<evidence type="ECO:0000313" key="12">
    <source>
        <dbReference type="Proteomes" id="UP000274131"/>
    </source>
</evidence>
<evidence type="ECO:0000259" key="10">
    <source>
        <dbReference type="PROSITE" id="PS50262"/>
    </source>
</evidence>